<evidence type="ECO:0000256" key="6">
    <source>
        <dbReference type="ARBA" id="ARBA00023136"/>
    </source>
</evidence>
<comment type="subcellular location">
    <subcellularLocation>
        <location evidence="1 7">Cell membrane</location>
        <topology evidence="1 7">Multi-pass membrane protein</topology>
    </subcellularLocation>
</comment>
<dbReference type="InterPro" id="IPR000515">
    <property type="entry name" value="MetI-like"/>
</dbReference>
<evidence type="ECO:0000256" key="3">
    <source>
        <dbReference type="ARBA" id="ARBA00022475"/>
    </source>
</evidence>
<feature type="transmembrane region" description="Helical" evidence="7">
    <location>
        <begin position="136"/>
        <end position="157"/>
    </location>
</feature>
<dbReference type="PROSITE" id="PS50928">
    <property type="entry name" value="ABC_TM1"/>
    <property type="match status" value="1"/>
</dbReference>
<evidence type="ECO:0000313" key="9">
    <source>
        <dbReference type="EMBL" id="MDQ0256732.1"/>
    </source>
</evidence>
<reference evidence="9 10" key="1">
    <citation type="submission" date="2023-07" db="EMBL/GenBank/DDBJ databases">
        <title>Genomic Encyclopedia of Type Strains, Phase IV (KMG-IV): sequencing the most valuable type-strain genomes for metagenomic binning, comparative biology and taxonomic classification.</title>
        <authorList>
            <person name="Goeker M."/>
        </authorList>
    </citation>
    <scope>NUCLEOTIDE SEQUENCE [LARGE SCALE GENOMIC DNA]</scope>
    <source>
        <strain evidence="9 10">DSM 9768</strain>
    </source>
</reference>
<comment type="similarity">
    <text evidence="7">Belongs to the binding-protein-dependent transport system permease family.</text>
</comment>
<feature type="transmembrane region" description="Helical" evidence="7">
    <location>
        <begin position="234"/>
        <end position="256"/>
    </location>
</feature>
<sequence length="272" mass="30839">MKWNIYKLITTMFMIVGGIIFLIPFIWMLSASLKPEAEVFSYPIQWIPSVFMWENYTAVWTGEFLLAYWNSIKVTVITTVIAVTFSSMAAYGFSKIQFKGRDILFLLILATFMIPAQAILVPQFIIYQYLNLFDTHMGLILLNSFSVFGTFLLRQFYISIPDDYIHSAKIDGAGHFTIFTRIITPMVLPGIATYAILVFIFTWNDYQGPLIFLRSDHLSTIQIYIAKFASESGIMYSLTMAGTVSAIFPLILAFILGQRYVIEGMASSGVKG</sequence>
<keyword evidence="4 7" id="KW-0812">Transmembrane</keyword>
<dbReference type="Gene3D" id="1.10.3720.10">
    <property type="entry name" value="MetI-like"/>
    <property type="match status" value="1"/>
</dbReference>
<evidence type="ECO:0000313" key="10">
    <source>
        <dbReference type="Proteomes" id="UP001230005"/>
    </source>
</evidence>
<dbReference type="Pfam" id="PF00528">
    <property type="entry name" value="BPD_transp_1"/>
    <property type="match status" value="1"/>
</dbReference>
<evidence type="ECO:0000256" key="5">
    <source>
        <dbReference type="ARBA" id="ARBA00022989"/>
    </source>
</evidence>
<keyword evidence="9" id="KW-0762">Sugar transport</keyword>
<dbReference type="SUPFAM" id="SSF161098">
    <property type="entry name" value="MetI-like"/>
    <property type="match status" value="1"/>
</dbReference>
<protein>
    <submittedName>
        <fullName evidence="9">Multiple sugar transport system permease protein</fullName>
    </submittedName>
</protein>
<proteinExistence type="inferred from homology"/>
<name>A0ABT9ZZS4_9BACI</name>
<dbReference type="PANTHER" id="PTHR43744:SF12">
    <property type="entry name" value="ABC TRANSPORTER PERMEASE PROTEIN MG189-RELATED"/>
    <property type="match status" value="1"/>
</dbReference>
<keyword evidence="5 7" id="KW-1133">Transmembrane helix</keyword>
<evidence type="ECO:0000256" key="4">
    <source>
        <dbReference type="ARBA" id="ARBA00022692"/>
    </source>
</evidence>
<feature type="transmembrane region" description="Helical" evidence="7">
    <location>
        <begin position="103"/>
        <end position="130"/>
    </location>
</feature>
<organism evidence="9 10">
    <name type="scientific">Evansella vedderi</name>
    <dbReference type="NCBI Taxonomy" id="38282"/>
    <lineage>
        <taxon>Bacteria</taxon>
        <taxon>Bacillati</taxon>
        <taxon>Bacillota</taxon>
        <taxon>Bacilli</taxon>
        <taxon>Bacillales</taxon>
        <taxon>Bacillaceae</taxon>
        <taxon>Evansella</taxon>
    </lineage>
</organism>
<keyword evidence="2 7" id="KW-0813">Transport</keyword>
<dbReference type="EMBL" id="JAUSUG010000019">
    <property type="protein sequence ID" value="MDQ0256732.1"/>
    <property type="molecule type" value="Genomic_DNA"/>
</dbReference>
<evidence type="ECO:0000256" key="2">
    <source>
        <dbReference type="ARBA" id="ARBA00022448"/>
    </source>
</evidence>
<dbReference type="CDD" id="cd06261">
    <property type="entry name" value="TM_PBP2"/>
    <property type="match status" value="1"/>
</dbReference>
<feature type="transmembrane region" description="Helical" evidence="7">
    <location>
        <begin position="178"/>
        <end position="203"/>
    </location>
</feature>
<keyword evidence="3" id="KW-1003">Cell membrane</keyword>
<dbReference type="RefSeq" id="WP_307329336.1">
    <property type="nucleotide sequence ID" value="NZ_JAUSUG010000019.1"/>
</dbReference>
<evidence type="ECO:0000256" key="1">
    <source>
        <dbReference type="ARBA" id="ARBA00004651"/>
    </source>
</evidence>
<dbReference type="InterPro" id="IPR035906">
    <property type="entry name" value="MetI-like_sf"/>
</dbReference>
<dbReference type="Proteomes" id="UP001230005">
    <property type="component" value="Unassembled WGS sequence"/>
</dbReference>
<gene>
    <name evidence="9" type="ORF">J2S74_004154</name>
</gene>
<keyword evidence="10" id="KW-1185">Reference proteome</keyword>
<evidence type="ECO:0000259" key="8">
    <source>
        <dbReference type="PROSITE" id="PS50928"/>
    </source>
</evidence>
<feature type="transmembrane region" description="Helical" evidence="7">
    <location>
        <begin position="12"/>
        <end position="33"/>
    </location>
</feature>
<evidence type="ECO:0000256" key="7">
    <source>
        <dbReference type="RuleBase" id="RU363032"/>
    </source>
</evidence>
<feature type="transmembrane region" description="Helical" evidence="7">
    <location>
        <begin position="72"/>
        <end position="91"/>
    </location>
</feature>
<comment type="caution">
    <text evidence="9">The sequence shown here is derived from an EMBL/GenBank/DDBJ whole genome shotgun (WGS) entry which is preliminary data.</text>
</comment>
<accession>A0ABT9ZZS4</accession>
<feature type="domain" description="ABC transmembrane type-1" evidence="8">
    <location>
        <begin position="68"/>
        <end position="257"/>
    </location>
</feature>
<keyword evidence="6 7" id="KW-0472">Membrane</keyword>
<dbReference type="PANTHER" id="PTHR43744">
    <property type="entry name" value="ABC TRANSPORTER PERMEASE PROTEIN MG189-RELATED-RELATED"/>
    <property type="match status" value="1"/>
</dbReference>